<dbReference type="Gene3D" id="3.50.50.100">
    <property type="match status" value="1"/>
</dbReference>
<dbReference type="CDD" id="cd18793">
    <property type="entry name" value="SF2_C_SNF"/>
    <property type="match status" value="1"/>
</dbReference>
<reference evidence="5 6" key="1">
    <citation type="submission" date="2019-07" db="EMBL/GenBank/DDBJ databases">
        <title>Genomes of Cafeteria roenbergensis.</title>
        <authorList>
            <person name="Fischer M.G."/>
            <person name="Hackl T."/>
            <person name="Roman M."/>
        </authorList>
    </citation>
    <scope>NUCLEOTIDE SEQUENCE [LARGE SCALE GENOMIC DNA]</scope>
    <source>
        <strain evidence="5 6">RCC970-E3</strain>
    </source>
</reference>
<dbReference type="GO" id="GO:0005739">
    <property type="term" value="C:mitochondrion"/>
    <property type="evidence" value="ECO:0007669"/>
    <property type="project" value="UniProtKB-ARBA"/>
</dbReference>
<comment type="caution">
    <text evidence="5">The sequence shown here is derived from an EMBL/GenBank/DDBJ whole genome shotgun (WGS) entry which is preliminary data.</text>
</comment>
<dbReference type="GO" id="GO:0008094">
    <property type="term" value="F:ATP-dependent activity, acting on DNA"/>
    <property type="evidence" value="ECO:0007669"/>
    <property type="project" value="TreeGrafter"/>
</dbReference>
<evidence type="ECO:0000259" key="4">
    <source>
        <dbReference type="PROSITE" id="PS51194"/>
    </source>
</evidence>
<dbReference type="GO" id="GO:0016787">
    <property type="term" value="F:hydrolase activity"/>
    <property type="evidence" value="ECO:0007669"/>
    <property type="project" value="UniProtKB-KW"/>
</dbReference>
<dbReference type="PANTHER" id="PTHR45629:SF7">
    <property type="entry name" value="DNA EXCISION REPAIR PROTEIN ERCC-6-RELATED"/>
    <property type="match status" value="1"/>
</dbReference>
<feature type="domain" description="Helicase ATP-binding" evidence="3">
    <location>
        <begin position="163"/>
        <end position="396"/>
    </location>
</feature>
<dbReference type="EMBL" id="VLTL01000334">
    <property type="protein sequence ID" value="KAA0145949.1"/>
    <property type="molecule type" value="Genomic_DNA"/>
</dbReference>
<protein>
    <submittedName>
        <fullName evidence="5">Uncharacterized protein</fullName>
    </submittedName>
</protein>
<dbReference type="Pfam" id="PF00176">
    <property type="entry name" value="SNF2-rel_dom"/>
    <property type="match status" value="1"/>
</dbReference>
<accession>A0A5A8C065</accession>
<feature type="compositionally biased region" description="Basic and acidic residues" evidence="2">
    <location>
        <begin position="768"/>
        <end position="782"/>
    </location>
</feature>
<evidence type="ECO:0000313" key="6">
    <source>
        <dbReference type="Proteomes" id="UP000324907"/>
    </source>
</evidence>
<dbReference type="Gene3D" id="3.40.50.10810">
    <property type="entry name" value="Tandem AAA-ATPase domain"/>
    <property type="match status" value="2"/>
</dbReference>
<dbReference type="InterPro" id="IPR023753">
    <property type="entry name" value="FAD/NAD-binding_dom"/>
</dbReference>
<dbReference type="InterPro" id="IPR050496">
    <property type="entry name" value="SNF2_RAD54_helicase_repair"/>
</dbReference>
<dbReference type="Pfam" id="PF07992">
    <property type="entry name" value="Pyr_redox_2"/>
    <property type="match status" value="1"/>
</dbReference>
<dbReference type="GO" id="GO:0005524">
    <property type="term" value="F:ATP binding"/>
    <property type="evidence" value="ECO:0007669"/>
    <property type="project" value="InterPro"/>
</dbReference>
<feature type="domain" description="Helicase C-terminal" evidence="4">
    <location>
        <begin position="590"/>
        <end position="752"/>
    </location>
</feature>
<dbReference type="InterPro" id="IPR049730">
    <property type="entry name" value="SNF2/RAD54-like_C"/>
</dbReference>
<feature type="region of interest" description="Disordered" evidence="2">
    <location>
        <begin position="521"/>
        <end position="561"/>
    </location>
</feature>
<dbReference type="Pfam" id="PF00271">
    <property type="entry name" value="Helicase_C"/>
    <property type="match status" value="1"/>
</dbReference>
<proteinExistence type="predicted"/>
<feature type="compositionally biased region" description="Low complexity" evidence="2">
    <location>
        <begin position="801"/>
        <end position="824"/>
    </location>
</feature>
<organism evidence="5 6">
    <name type="scientific">Cafeteria roenbergensis</name>
    <name type="common">Marine flagellate</name>
    <dbReference type="NCBI Taxonomy" id="33653"/>
    <lineage>
        <taxon>Eukaryota</taxon>
        <taxon>Sar</taxon>
        <taxon>Stramenopiles</taxon>
        <taxon>Bigyra</taxon>
        <taxon>Opalozoa</taxon>
        <taxon>Bicosoecida</taxon>
        <taxon>Cafeteriaceae</taxon>
        <taxon>Cafeteria</taxon>
    </lineage>
</organism>
<evidence type="ECO:0000256" key="2">
    <source>
        <dbReference type="SAM" id="MobiDB-lite"/>
    </source>
</evidence>
<dbReference type="Pfam" id="PF22366">
    <property type="entry name" value="NDH2_C"/>
    <property type="match status" value="1"/>
</dbReference>
<dbReference type="GO" id="GO:0006283">
    <property type="term" value="P:transcription-coupled nucleotide-excision repair"/>
    <property type="evidence" value="ECO:0007669"/>
    <property type="project" value="TreeGrafter"/>
</dbReference>
<dbReference type="PROSITE" id="PS51194">
    <property type="entry name" value="HELICASE_CTER"/>
    <property type="match status" value="1"/>
</dbReference>
<evidence type="ECO:0000259" key="3">
    <source>
        <dbReference type="PROSITE" id="PS51192"/>
    </source>
</evidence>
<dbReference type="Gene3D" id="3.40.50.300">
    <property type="entry name" value="P-loop containing nucleotide triphosphate hydrolases"/>
    <property type="match status" value="1"/>
</dbReference>
<dbReference type="PRINTS" id="PR00368">
    <property type="entry name" value="FADPNR"/>
</dbReference>
<name>A0A5A8C065_CAFRO</name>
<feature type="region of interest" description="Disordered" evidence="2">
    <location>
        <begin position="1"/>
        <end position="104"/>
    </location>
</feature>
<feature type="region of interest" description="Disordered" evidence="2">
    <location>
        <begin position="198"/>
        <end position="218"/>
    </location>
</feature>
<evidence type="ECO:0000256" key="1">
    <source>
        <dbReference type="ARBA" id="ARBA00022801"/>
    </source>
</evidence>
<dbReference type="PROSITE" id="PS51192">
    <property type="entry name" value="HELICASE_ATP_BIND_1"/>
    <property type="match status" value="1"/>
</dbReference>
<dbReference type="InterPro" id="IPR001650">
    <property type="entry name" value="Helicase_C-like"/>
</dbReference>
<dbReference type="PANTHER" id="PTHR45629">
    <property type="entry name" value="SNF2/RAD54 FAMILY MEMBER"/>
    <property type="match status" value="1"/>
</dbReference>
<evidence type="ECO:0000313" key="5">
    <source>
        <dbReference type="EMBL" id="KAA0145949.1"/>
    </source>
</evidence>
<feature type="compositionally biased region" description="Basic and acidic residues" evidence="2">
    <location>
        <begin position="521"/>
        <end position="535"/>
    </location>
</feature>
<dbReference type="SUPFAM" id="SSF52540">
    <property type="entry name" value="P-loop containing nucleoside triphosphate hydrolases"/>
    <property type="match status" value="2"/>
</dbReference>
<dbReference type="InterPro" id="IPR000330">
    <property type="entry name" value="SNF2_N"/>
</dbReference>
<gene>
    <name evidence="5" type="ORF">FNF28_07762</name>
</gene>
<dbReference type="SMART" id="SM00487">
    <property type="entry name" value="DEXDc"/>
    <property type="match status" value="1"/>
</dbReference>
<dbReference type="InterPro" id="IPR036188">
    <property type="entry name" value="FAD/NAD-bd_sf"/>
</dbReference>
<dbReference type="GO" id="GO:0016491">
    <property type="term" value="F:oxidoreductase activity"/>
    <property type="evidence" value="ECO:0007669"/>
    <property type="project" value="InterPro"/>
</dbReference>
<feature type="compositionally biased region" description="Acidic residues" evidence="2">
    <location>
        <begin position="59"/>
        <end position="90"/>
    </location>
</feature>
<dbReference type="InterPro" id="IPR014001">
    <property type="entry name" value="Helicase_ATP-bd"/>
</dbReference>
<dbReference type="InterPro" id="IPR054585">
    <property type="entry name" value="NDH2-like_C"/>
</dbReference>
<dbReference type="InterPro" id="IPR027417">
    <property type="entry name" value="P-loop_NTPase"/>
</dbReference>
<dbReference type="Proteomes" id="UP000324907">
    <property type="component" value="Unassembled WGS sequence"/>
</dbReference>
<dbReference type="SUPFAM" id="SSF51905">
    <property type="entry name" value="FAD/NAD(P)-binding domain"/>
    <property type="match status" value="1"/>
</dbReference>
<keyword evidence="1" id="KW-0378">Hydrolase</keyword>
<feature type="region of interest" description="Disordered" evidence="2">
    <location>
        <begin position="766"/>
        <end position="845"/>
    </location>
</feature>
<dbReference type="GO" id="GO:0005634">
    <property type="term" value="C:nucleus"/>
    <property type="evidence" value="ECO:0007669"/>
    <property type="project" value="TreeGrafter"/>
</dbReference>
<dbReference type="SMART" id="SM00490">
    <property type="entry name" value="HELICc"/>
    <property type="match status" value="1"/>
</dbReference>
<dbReference type="InterPro" id="IPR038718">
    <property type="entry name" value="SNF2-like_sf"/>
</dbReference>
<sequence>MGPRSAALSSPHPGEGSSTPHSQPRARQRGRPSPRAQPLARTRGPQARQSRQGTRGEGFEDDDADADDDDDGDDDDQEEVESERESDETASDGQPMWEADVRGTIRDDSERRSYARRVRMWLASGAGGADVAVGGQGRTQLWLPEEPAETLLPYQRTALRWMWLLHGQAVGGIVADEMGLGKTAQVLSFLGALRHSGAGGGKVPPKPTGGRQPQLAAGAAADGVSVASSMPSAAAHTTTAATAPQPRFKTEEQVAAAAPRLPCLVVCPATLLAHWFREATMWYAPLRVMVVHDSGWAIARHGWSVERALREARRERYDLVLMTYAGVRQHRGLLTAPGVRWQYVVLDEAHSIRNAVAEVTEVVKTLRCPHRLALTGSPVQNNLRELWSLVDFVFPGRLGDAPTFETTFAAPIAAGGWASASPAAQAMAFERAVVLRDSIRPYLLRRHKRDVATQLPAKTERVVFCPFTPLQMRCYLAYTESDEVALAAAGRRMAFKAMSVLRSICNHPWLVAGGRMTHRALASDKPAKSGAHDRWGVSGDDNGNDSASLSEGSGRAWGPRSGPLDPALQRLVTQEPGLFADAPRWWDSGKLRVLVSKMAEWKRGGHRCLVFCQGVRMLGVLEELCDAHGWTFKRMDGSTPVRRRQAMVDQFNGDPDCFAFLMTTRTGGIGLNLTGANRVAIVDPDWNPSTDAQARERSWRLGQKREVQVCRLLSKGTIEERIYQRQVFKTVMQRRVLANPDQKSRFLAGDLMDMFSIDARRVPLVPEDLPRRRTPLDAGKDDSDPDSDAGADDGGAGESGAGSSRQRHGTGAAAAGAAASPHPGSGSGSETPDDAGSTAAAEQPALAKHDSFVTELLGAAARGAAAAPATVRLPKSEKKRVVVLGTGWAGYALTKALNPRTFEVVVVSPRSQMIFTPLLASTATGTLEFRSIAEPLRYTCPHVKFQRGKAQSLDPDNKRIRVRAERPGAPDSAAAAADQGVDLPEPPESLELDIDYDALVIAVGARNTTFGVSGVAEHALFLKELSDARAIRRTIIRNFEMASFAGTSEEDRERLLSFVIVGGGPTGVEFAAELHDLIRQDLSWQYPELVAQVTIRLIERGDVLGAFDQGLRDYCRTRFARQGIQIVRAQVTEVRSGELELESGRTLKFGMLVWSTGIAPRRLVSERIGPEFRKDGWGHIVVDSYLRAEKHSDHIVKLATPDEDHQSAPDPDSAAAAALRSKETLSGVFAIGDCAAVEGRRLAATAQVAEQQGFWLAGAMNKNPEWAIGAGKDWLPGDGFEFQHKGSLAYVGSFTSVSDFTKVDAKAMEAVKGTTIRGWASFAVWRSAYLTKLGTWRNRLLVPTDWMRTFIWGRDTSLF</sequence>